<dbReference type="EMBL" id="JBELOE010000150">
    <property type="protein sequence ID" value="MER2491794.1"/>
    <property type="molecule type" value="Genomic_DNA"/>
</dbReference>
<feature type="domain" description="TonB-dependent receptor-like beta-barrel" evidence="6">
    <location>
        <begin position="458"/>
        <end position="970"/>
    </location>
</feature>
<dbReference type="Gene3D" id="2.40.170.20">
    <property type="entry name" value="TonB-dependent receptor, beta-barrel domain"/>
    <property type="match status" value="1"/>
</dbReference>
<dbReference type="InterPro" id="IPR037066">
    <property type="entry name" value="Plug_dom_sf"/>
</dbReference>
<accession>A0ABV1RFT0</accession>
<dbReference type="InterPro" id="IPR010104">
    <property type="entry name" value="TonB_rcpt_bac"/>
</dbReference>
<comment type="similarity">
    <text evidence="4">Belongs to the TonB-dependent receptor family.</text>
</comment>
<dbReference type="InterPro" id="IPR000531">
    <property type="entry name" value="Beta-barrel_TonB"/>
</dbReference>
<dbReference type="Pfam" id="PF00593">
    <property type="entry name" value="TonB_dep_Rec_b-barrel"/>
    <property type="match status" value="1"/>
</dbReference>
<evidence type="ECO:0000313" key="8">
    <source>
        <dbReference type="EMBL" id="MER2491794.1"/>
    </source>
</evidence>
<dbReference type="PANTHER" id="PTHR40980">
    <property type="entry name" value="PLUG DOMAIN-CONTAINING PROTEIN"/>
    <property type="match status" value="1"/>
</dbReference>
<dbReference type="RefSeq" id="WP_350401386.1">
    <property type="nucleotide sequence ID" value="NZ_JBELOE010000150.1"/>
</dbReference>
<keyword evidence="3" id="KW-0998">Cell outer membrane</keyword>
<evidence type="ECO:0000256" key="3">
    <source>
        <dbReference type="ARBA" id="ARBA00023237"/>
    </source>
</evidence>
<name>A0ABV1RFT0_9ALTE</name>
<keyword evidence="4" id="KW-0798">TonB box</keyword>
<dbReference type="SUPFAM" id="SSF56935">
    <property type="entry name" value="Porins"/>
    <property type="match status" value="1"/>
</dbReference>
<dbReference type="Proteomes" id="UP001467690">
    <property type="component" value="Unassembled WGS sequence"/>
</dbReference>
<keyword evidence="8" id="KW-0675">Receptor</keyword>
<evidence type="ECO:0000256" key="1">
    <source>
        <dbReference type="ARBA" id="ARBA00004442"/>
    </source>
</evidence>
<organism evidence="8 9">
    <name type="scientific">Catenovulum sediminis</name>
    <dbReference type="NCBI Taxonomy" id="1740262"/>
    <lineage>
        <taxon>Bacteria</taxon>
        <taxon>Pseudomonadati</taxon>
        <taxon>Pseudomonadota</taxon>
        <taxon>Gammaproteobacteria</taxon>
        <taxon>Alteromonadales</taxon>
        <taxon>Alteromonadaceae</taxon>
        <taxon>Catenovulum</taxon>
    </lineage>
</organism>
<evidence type="ECO:0000256" key="5">
    <source>
        <dbReference type="SAM" id="SignalP"/>
    </source>
</evidence>
<keyword evidence="9" id="KW-1185">Reference proteome</keyword>
<proteinExistence type="inferred from homology"/>
<gene>
    <name evidence="8" type="ORF">ABS311_07845</name>
</gene>
<dbReference type="Pfam" id="PF07715">
    <property type="entry name" value="Plug"/>
    <property type="match status" value="1"/>
</dbReference>
<evidence type="ECO:0000259" key="6">
    <source>
        <dbReference type="Pfam" id="PF00593"/>
    </source>
</evidence>
<comment type="subcellular location">
    <subcellularLocation>
        <location evidence="1 4">Cell outer membrane</location>
    </subcellularLocation>
</comment>
<dbReference type="PANTHER" id="PTHR40980:SF3">
    <property type="entry name" value="TONB-DEPENDENT RECEPTOR-LIKE BETA-BARREL DOMAIN-CONTAINING PROTEIN"/>
    <property type="match status" value="1"/>
</dbReference>
<evidence type="ECO:0000256" key="2">
    <source>
        <dbReference type="ARBA" id="ARBA00023136"/>
    </source>
</evidence>
<feature type="signal peptide" evidence="5">
    <location>
        <begin position="1"/>
        <end position="27"/>
    </location>
</feature>
<evidence type="ECO:0000256" key="4">
    <source>
        <dbReference type="RuleBase" id="RU003357"/>
    </source>
</evidence>
<feature type="chain" id="PRO_5046553771" evidence="5">
    <location>
        <begin position="28"/>
        <end position="1003"/>
    </location>
</feature>
<dbReference type="InterPro" id="IPR036942">
    <property type="entry name" value="Beta-barrel_TonB_sf"/>
</dbReference>
<dbReference type="NCBIfam" id="TIGR01782">
    <property type="entry name" value="TonB-Xanth-Caul"/>
    <property type="match status" value="1"/>
</dbReference>
<comment type="caution">
    <text evidence="8">The sequence shown here is derived from an EMBL/GenBank/DDBJ whole genome shotgun (WGS) entry which is preliminary data.</text>
</comment>
<dbReference type="InterPro" id="IPR012910">
    <property type="entry name" value="Plug_dom"/>
</dbReference>
<feature type="domain" description="TonB-dependent receptor plug" evidence="7">
    <location>
        <begin position="53"/>
        <end position="155"/>
    </location>
</feature>
<dbReference type="Gene3D" id="2.170.130.10">
    <property type="entry name" value="TonB-dependent receptor, plug domain"/>
    <property type="match status" value="1"/>
</dbReference>
<keyword evidence="5" id="KW-0732">Signal</keyword>
<protein>
    <submittedName>
        <fullName evidence="8">TonB-dependent receptor</fullName>
    </submittedName>
</protein>
<evidence type="ECO:0000259" key="7">
    <source>
        <dbReference type="Pfam" id="PF07715"/>
    </source>
</evidence>
<reference evidence="8 9" key="1">
    <citation type="submission" date="2024-06" db="EMBL/GenBank/DDBJ databases">
        <authorList>
            <person name="Chen R.Y."/>
        </authorList>
    </citation>
    <scope>NUCLEOTIDE SEQUENCE [LARGE SCALE GENOMIC DNA]</scope>
    <source>
        <strain evidence="8 9">D2</strain>
    </source>
</reference>
<sequence length="1003" mass="110234">METKKYKLDKVALSVLAVLSVNFQAQAVEEDNVEVISVTGVRGAQESAVAFKKTTAEFVDGIAAEDIGKLPDVTIADSLQRVTGIQIERSAGQGSAVSIRGMPQVSTTLNGERFMSGETLLRSRANFTDIPASLLAGVNVYKSASAQILDGGIGGSIDLKTRRSLDLDEGLSTFVSTKVSSGSLVDDEGYEVSGMLGYNSNDKVAASIAFNYSDATLANNRANLRPQLMGEGAGWQCGGPANCADINADGDMEDTFYFGGAWNSDIMKSEFERERVGVAINLDAKITDEIKFIADVFYNDMEEFDNGQKFMFAEGAARAGAGRYTQRTGLPAIINAGEATNANRSFYTTEWKADLATSRAGSDSELRTADSLNTNVELEYRNNSGLQASLRYVHGEANRDSQLLRFTSSTKARPYPTTSGGEAVYPNSAATTDKGPIFETHTRVSADNVYHIMDPAYAALIANPNAWAIESSWLEGEFTEAEQDVLRTDFKFNLANDITAISFGLRYGKRSVDHSDSDYFSPSGFNNAAGDPLYSKFKDPGYPIRKANDPDWTTAGQLAADYDLIPTYAHDDNKLNGYIVEVSDFGEASSGFNATIPMIDVSKMKNAVGFTDYLYGKGIWSENPDRSYKVEEQQISAYFQMDFETDLTDSVYLSGNSGFRFVRTILDVTKNITEDQVRNPALLAGSDVNHGGYADLGDEVIKVARNYVLPSFNLNFNFEDDWKIKFAYNETISLQDLQELGRGSVTFYQSVIEGEDFQRVSNINNGGNPHLEPWHSRNWNLAFEWYPTDTSLVSVGLFSMEIESFVFNETVQDDTLVDNDGVARLGGPVSTRTNGEGGTLQGIELAYQQSFDFLPGLLANTGTTLNYTHSPSEHPAQVMPNGQKSPLVNTAENQANAIFWYQDDNFQARVALNYVDDQFIDLFDHWTLQASAPEASGGMSRWKKATTYIDVSASYNLTDSIEFTGAVQNLTEEGETRYTEWQSNVYQIDAFERRITLGINAKF</sequence>
<keyword evidence="2 4" id="KW-0472">Membrane</keyword>
<evidence type="ECO:0000313" key="9">
    <source>
        <dbReference type="Proteomes" id="UP001467690"/>
    </source>
</evidence>